<dbReference type="GO" id="GO:0097730">
    <property type="term" value="C:non-motile cilium"/>
    <property type="evidence" value="ECO:0007669"/>
    <property type="project" value="InterPro"/>
</dbReference>
<feature type="domain" description="NPHP4 C2-like" evidence="3">
    <location>
        <begin position="689"/>
        <end position="855"/>
    </location>
</feature>
<dbReference type="InterPro" id="IPR029775">
    <property type="entry name" value="NPHP4"/>
</dbReference>
<feature type="compositionally biased region" description="Basic and acidic residues" evidence="1">
    <location>
        <begin position="528"/>
        <end position="538"/>
    </location>
</feature>
<dbReference type="Pfam" id="PF26015">
    <property type="entry name" value="Ig_NPH4_3rd"/>
    <property type="match status" value="1"/>
</dbReference>
<dbReference type="GO" id="GO:0090090">
    <property type="term" value="P:negative regulation of canonical Wnt signaling pathway"/>
    <property type="evidence" value="ECO:0007669"/>
    <property type="project" value="InterPro"/>
</dbReference>
<dbReference type="GO" id="GO:0005856">
    <property type="term" value="C:cytoskeleton"/>
    <property type="evidence" value="ECO:0007669"/>
    <property type="project" value="InterPro"/>
</dbReference>
<evidence type="ECO:0000313" key="5">
    <source>
        <dbReference type="Proteomes" id="UP001295684"/>
    </source>
</evidence>
<name>A0AAD1X4W4_EUPCR</name>
<dbReference type="InterPro" id="IPR058765">
    <property type="entry name" value="NPHP4_C2-like"/>
</dbReference>
<accession>A0AAD1X4W4</accession>
<feature type="domain" description="NPHP4 Ig-like" evidence="2">
    <location>
        <begin position="1242"/>
        <end position="1324"/>
    </location>
</feature>
<dbReference type="PANTHER" id="PTHR31043:SF3">
    <property type="entry name" value="NEPHROCYSTIN-4"/>
    <property type="match status" value="1"/>
</dbReference>
<protein>
    <recommendedName>
        <fullName evidence="6">Nephrocystin-4</fullName>
    </recommendedName>
</protein>
<comment type="caution">
    <text evidence="4">The sequence shown here is derived from an EMBL/GenBank/DDBJ whole genome shotgun (WGS) entry which is preliminary data.</text>
</comment>
<keyword evidence="5" id="KW-1185">Reference proteome</keyword>
<sequence length="1428" mass="164745">MLTGIGGKAEKLERKKIKDWLLKYNTQKPIIVDHIFPSKSSDDKDLHFLVQFELDRFDHSVVDRSHEEQKGASRRKLKSYIQLSFTLFHKKLRKFFGRTYTSSLLLGKLVDGRFSIRNISQEMYVSLKEPNEDLYLIIDVLIVTKTITDTEDTSYFSGGYYHVQLFPNKRKNETTICYLENQTPRGLMVKTRSRDPLSTGENAPDARCMMKQFDKKRDIEVYNKICKYLPPNTIAGKDDEIPGVRDIIDARGDLGFSFLKDTLHVHDLHICVKKGWESTLMEDISYPLSRKYNFLIENWRDVIRISERKLIIKVHNTWNAIQEHSITLKYNKEETELEASGIVKLKDVFLHPSIAIIFQLEYSLKIKSAKERNEHAQVLIGNAIVIPASRKAEFKRSNFITEMQTGPHPSLEGMTQWTPKKMINKRKEEITLSFTLKGIFAPTDTLRKLKNEKESPRIIKIENKEDKKKIEKLEQENREKEKLYLEQKKKLESEGVKRSDTENMKLTELREENRLQLDAKEEEIKRLKERLRNKDKTPNKRKSDKKASASKNRSTSKKSRDRSQLSGDEEMIDTSVGKRTVIKSGMDSDEVMKLIKTVVESTNAGIPLETQTLGRTGAIPQDLSNEFLKDLETIQKDKINFIGAKGGHSVMNSTALTKRDKRILANLGLSKGLMDEDLDEFLAGEPSLEKELSDPNTACKVYLKFVVFRPIDNEQISRKIPPKFNLTFKFFTFPESNSTELKLIENEDERDVEKVQPDKTYGIVRIHYDENQADMEDRKACRFEFKVDPSLSGIKDENITLVKYLKERVLSVDLFDSNSKIHFGTAKLPLTNLLRQGKELHSSGQECDVCEPKYGKLIGRIQTIMTNKVVPPTDPNAGKSAARRNQPNQKKHRYKHVKSKPISLANVGEGSFQEHLTSYISKKDTEDNEQAKMLLRVERMNKKKMLRTAQETEKLNDGVEEWQKKTALNHISFIRDQKKEELIDTVIKSHKTMEKEMAVMPGEPSFFSIMLNNASKRSDVYSVKIEDPDEKVLQTPELCLIYNNDKENSEWKYWSQNGKCVEPPSWDIVDDEGNIFLDPDQECPILFKFFSYRDAVVSNKKSVINNPRTLTPRNINIKIYQQSDESLIKNITVSIVPRPNPVDHVFRFYEPENTYTTITLPTFTSIPISGFPDLFIETSMPHIVPHIIENNQVQIELRTPFSPEISVFSVYIYQNSFKNHIIAACQIKVHALTAVSSRVRTGVRKAINLPITGSRRQQSVRVYTDEPEVASEVSQRPIELEAVGSTNAQLTVKTTKSEQKNILINCVDVRTQTLVQSYLLCIESERPRINQSFVTKCYKGREMWQKLPIINSENRDLEIEITSSKPDLVIPVKQVLTVPAGETLNAVLYFLPFPKRAKREVYIFINQARREKSSFNHNYLLEIEYTES</sequence>
<dbReference type="PANTHER" id="PTHR31043">
    <property type="entry name" value="NEPHROCYSTIN-4"/>
    <property type="match status" value="1"/>
</dbReference>
<evidence type="ECO:0000256" key="1">
    <source>
        <dbReference type="SAM" id="MobiDB-lite"/>
    </source>
</evidence>
<dbReference type="Proteomes" id="UP001295684">
    <property type="component" value="Unassembled WGS sequence"/>
</dbReference>
<dbReference type="EMBL" id="CAMPGE010002048">
    <property type="protein sequence ID" value="CAI2360854.1"/>
    <property type="molecule type" value="Genomic_DNA"/>
</dbReference>
<gene>
    <name evidence="4" type="ORF">ECRASSUSDP1_LOCUS2161</name>
</gene>
<evidence type="ECO:0000259" key="3">
    <source>
        <dbReference type="Pfam" id="PF26186"/>
    </source>
</evidence>
<dbReference type="InterPro" id="IPR058686">
    <property type="entry name" value="Ig_NPHP4_3rd"/>
</dbReference>
<evidence type="ECO:0000313" key="4">
    <source>
        <dbReference type="EMBL" id="CAI2360854.1"/>
    </source>
</evidence>
<reference evidence="4" key="1">
    <citation type="submission" date="2023-07" db="EMBL/GenBank/DDBJ databases">
        <authorList>
            <consortium name="AG Swart"/>
            <person name="Singh M."/>
            <person name="Singh A."/>
            <person name="Seah K."/>
            <person name="Emmerich C."/>
        </authorList>
    </citation>
    <scope>NUCLEOTIDE SEQUENCE</scope>
    <source>
        <strain evidence="4">DP1</strain>
    </source>
</reference>
<evidence type="ECO:0008006" key="6">
    <source>
        <dbReference type="Google" id="ProtNLM"/>
    </source>
</evidence>
<feature type="region of interest" description="Disordered" evidence="1">
    <location>
        <begin position="869"/>
        <end position="896"/>
    </location>
</feature>
<feature type="region of interest" description="Disordered" evidence="1">
    <location>
        <begin position="528"/>
        <end position="572"/>
    </location>
</feature>
<proteinExistence type="predicted"/>
<evidence type="ECO:0000259" key="2">
    <source>
        <dbReference type="Pfam" id="PF26015"/>
    </source>
</evidence>
<dbReference type="Pfam" id="PF26186">
    <property type="entry name" value="NPHP4_C2_3rd"/>
    <property type="match status" value="1"/>
</dbReference>
<organism evidence="4 5">
    <name type="scientific">Euplotes crassus</name>
    <dbReference type="NCBI Taxonomy" id="5936"/>
    <lineage>
        <taxon>Eukaryota</taxon>
        <taxon>Sar</taxon>
        <taxon>Alveolata</taxon>
        <taxon>Ciliophora</taxon>
        <taxon>Intramacronucleata</taxon>
        <taxon>Spirotrichea</taxon>
        <taxon>Hypotrichia</taxon>
        <taxon>Euplotida</taxon>
        <taxon>Euplotidae</taxon>
        <taxon>Moneuplotes</taxon>
    </lineage>
</organism>